<dbReference type="InterPro" id="IPR017221">
    <property type="entry name" value="DUF34/NIF3_bac"/>
</dbReference>
<dbReference type="RefSeq" id="WP_205134149.1">
    <property type="nucleotide sequence ID" value="NZ_JACSNT010000013.1"/>
</dbReference>
<evidence type="ECO:0000256" key="1">
    <source>
        <dbReference type="ARBA" id="ARBA00006964"/>
    </source>
</evidence>
<accession>A0ABS2GCN8</accession>
<comment type="similarity">
    <text evidence="1 4">Belongs to the GTP cyclohydrolase I type 2/NIF3 family.</text>
</comment>
<dbReference type="EMBL" id="JACSNV010000013">
    <property type="protein sequence ID" value="MBM6878398.1"/>
    <property type="molecule type" value="Genomic_DNA"/>
</dbReference>
<keyword evidence="6" id="KW-1185">Reference proteome</keyword>
<dbReference type="Gene3D" id="3.40.1390.30">
    <property type="entry name" value="NIF3 (NGG1p interacting factor 3)-like"/>
    <property type="match status" value="2"/>
</dbReference>
<dbReference type="InterPro" id="IPR002678">
    <property type="entry name" value="DUF34/NIF3"/>
</dbReference>
<name>A0ABS2GCN8_9FIRM</name>
<keyword evidence="3 4" id="KW-0479">Metal-binding</keyword>
<evidence type="ECO:0000256" key="3">
    <source>
        <dbReference type="ARBA" id="ARBA00022723"/>
    </source>
</evidence>
<dbReference type="NCBIfam" id="TIGR00486">
    <property type="entry name" value="YbgI_SA1388"/>
    <property type="match status" value="1"/>
</dbReference>
<proteinExistence type="inferred from homology"/>
<evidence type="ECO:0000313" key="5">
    <source>
        <dbReference type="EMBL" id="MBM6878398.1"/>
    </source>
</evidence>
<sequence>MVRVKDIMAVMEGIAPGKLAEGWDRPGLAVGRPEREVKKILVALDVTKEVIAEAIEAQAELIVTHHPMLLFQKFDSITPETPVGEKILTLAEHKIAAFSAHTNLDVAKGGTNDVLAELIGLEQVEILEETWAEELKKIVVYVPLSHGDAVREAMCQAGAGHIGNYACCTFGAKGEGTFLPLEGTHPYLGEEGKLERAEEIRLETIVPASKTARVVEAMLAAHPYEEVAFDIYAVEQKGQREGIGRMGELPEAMEFAAFAKLLKEKLGLDSIRLTGDAHKMIKRVALCTGSGAEFVLPAHAKGADAYLTGDIKFHEAQKAVEAGICVADVTHYASEVLIVPVLQKALEKAAAEKGWELEVLCSKVNGQTFWSL</sequence>
<evidence type="ECO:0000256" key="4">
    <source>
        <dbReference type="PIRNR" id="PIRNR037489"/>
    </source>
</evidence>
<protein>
    <recommendedName>
        <fullName evidence="2 4">GTP cyclohydrolase 1 type 2 homolog</fullName>
    </recommendedName>
</protein>
<reference evidence="5 6" key="1">
    <citation type="journal article" date="2021" name="Sci. Rep.">
        <title>The distribution of antibiotic resistance genes in chicken gut microbiota commensals.</title>
        <authorList>
            <person name="Juricova H."/>
            <person name="Matiasovicova J."/>
            <person name="Kubasova T."/>
            <person name="Cejkova D."/>
            <person name="Rychlik I."/>
        </authorList>
    </citation>
    <scope>NUCLEOTIDE SEQUENCE [LARGE SCALE GENOMIC DNA]</scope>
    <source>
        <strain evidence="5 6">An431b</strain>
    </source>
</reference>
<dbReference type="Pfam" id="PF01784">
    <property type="entry name" value="DUF34_NIF3"/>
    <property type="match status" value="1"/>
</dbReference>
<organism evidence="5 6">
    <name type="scientific">Anaerotignum lactatifermentans</name>
    <dbReference type="NCBI Taxonomy" id="160404"/>
    <lineage>
        <taxon>Bacteria</taxon>
        <taxon>Bacillati</taxon>
        <taxon>Bacillota</taxon>
        <taxon>Clostridia</taxon>
        <taxon>Lachnospirales</taxon>
        <taxon>Anaerotignaceae</taxon>
        <taxon>Anaerotignum</taxon>
    </lineage>
</organism>
<evidence type="ECO:0000256" key="2">
    <source>
        <dbReference type="ARBA" id="ARBA00022112"/>
    </source>
</evidence>
<dbReference type="PANTHER" id="PTHR13799:SF14">
    <property type="entry name" value="GTP CYCLOHYDROLASE 1 TYPE 2 HOMOLOG"/>
    <property type="match status" value="1"/>
</dbReference>
<dbReference type="PIRSF" id="PIRSF037489">
    <property type="entry name" value="UCP037489_NIF3_YqfO"/>
    <property type="match status" value="1"/>
</dbReference>
<dbReference type="PANTHER" id="PTHR13799">
    <property type="entry name" value="NGG1 INTERACTING FACTOR 3"/>
    <property type="match status" value="1"/>
</dbReference>
<dbReference type="SUPFAM" id="SSF102705">
    <property type="entry name" value="NIF3 (NGG1p interacting factor 3)-like"/>
    <property type="match status" value="1"/>
</dbReference>
<dbReference type="Gene3D" id="3.30.70.120">
    <property type="match status" value="1"/>
</dbReference>
<dbReference type="Proteomes" id="UP000729290">
    <property type="component" value="Unassembled WGS sequence"/>
</dbReference>
<comment type="caution">
    <text evidence="5">The sequence shown here is derived from an EMBL/GenBank/DDBJ whole genome shotgun (WGS) entry which is preliminary data.</text>
</comment>
<evidence type="ECO:0000313" key="6">
    <source>
        <dbReference type="Proteomes" id="UP000729290"/>
    </source>
</evidence>
<dbReference type="InterPro" id="IPR036069">
    <property type="entry name" value="DUF34/NIF3_sf"/>
</dbReference>
<dbReference type="InterPro" id="IPR015867">
    <property type="entry name" value="N-reg_PII/ATP_PRibTrfase_C"/>
</dbReference>
<gene>
    <name evidence="5" type="ORF">H9X83_09565</name>
</gene>